<feature type="transmembrane region" description="Helical" evidence="19">
    <location>
        <begin position="143"/>
        <end position="163"/>
    </location>
</feature>
<comment type="catalytic activity">
    <reaction evidence="1 18">
        <text>a 1,2-diacyl-sn-glycero-3-phosphate + CTP + H(+) = a CDP-1,2-diacyl-sn-glycerol + diphosphate</text>
        <dbReference type="Rhea" id="RHEA:16229"/>
        <dbReference type="ChEBI" id="CHEBI:15378"/>
        <dbReference type="ChEBI" id="CHEBI:33019"/>
        <dbReference type="ChEBI" id="CHEBI:37563"/>
        <dbReference type="ChEBI" id="CHEBI:58332"/>
        <dbReference type="ChEBI" id="CHEBI:58608"/>
        <dbReference type="EC" id="2.7.7.41"/>
    </reaction>
</comment>
<keyword evidence="8" id="KW-1003">Cell membrane</keyword>
<dbReference type="PANTHER" id="PTHR46382">
    <property type="entry name" value="PHOSPHATIDATE CYTIDYLYLTRANSFERASE"/>
    <property type="match status" value="1"/>
</dbReference>
<evidence type="ECO:0000256" key="9">
    <source>
        <dbReference type="ARBA" id="ARBA00022516"/>
    </source>
</evidence>
<comment type="caution">
    <text evidence="20">The sequence shown here is derived from an EMBL/GenBank/DDBJ whole genome shotgun (WGS) entry which is preliminary data.</text>
</comment>
<evidence type="ECO:0000256" key="14">
    <source>
        <dbReference type="ARBA" id="ARBA00023098"/>
    </source>
</evidence>
<evidence type="ECO:0000256" key="11">
    <source>
        <dbReference type="ARBA" id="ARBA00022692"/>
    </source>
</evidence>
<dbReference type="InterPro" id="IPR000374">
    <property type="entry name" value="PC_trans"/>
</dbReference>
<keyword evidence="15 19" id="KW-0472">Membrane</keyword>
<evidence type="ECO:0000256" key="3">
    <source>
        <dbReference type="ARBA" id="ARBA00005119"/>
    </source>
</evidence>
<evidence type="ECO:0000256" key="8">
    <source>
        <dbReference type="ARBA" id="ARBA00022475"/>
    </source>
</evidence>
<comment type="pathway">
    <text evidence="4">Lipid metabolism.</text>
</comment>
<evidence type="ECO:0000256" key="15">
    <source>
        <dbReference type="ARBA" id="ARBA00023136"/>
    </source>
</evidence>
<evidence type="ECO:0000256" key="1">
    <source>
        <dbReference type="ARBA" id="ARBA00001698"/>
    </source>
</evidence>
<keyword evidence="10 18" id="KW-0808">Transferase</keyword>
<evidence type="ECO:0000313" key="20">
    <source>
        <dbReference type="EMBL" id="MCQ0970421.1"/>
    </source>
</evidence>
<feature type="transmembrane region" description="Helical" evidence="19">
    <location>
        <begin position="21"/>
        <end position="52"/>
    </location>
</feature>
<dbReference type="RefSeq" id="WP_255329394.1">
    <property type="nucleotide sequence ID" value="NZ_JAKZEU010000002.1"/>
</dbReference>
<feature type="transmembrane region" description="Helical" evidence="19">
    <location>
        <begin position="118"/>
        <end position="137"/>
    </location>
</feature>
<organism evidence="20 21">
    <name type="scientific">Paracoccus albicereus</name>
    <dbReference type="NCBI Taxonomy" id="2922394"/>
    <lineage>
        <taxon>Bacteria</taxon>
        <taxon>Pseudomonadati</taxon>
        <taxon>Pseudomonadota</taxon>
        <taxon>Alphaproteobacteria</taxon>
        <taxon>Rhodobacterales</taxon>
        <taxon>Paracoccaceae</taxon>
        <taxon>Paracoccus</taxon>
    </lineage>
</organism>
<evidence type="ECO:0000256" key="10">
    <source>
        <dbReference type="ARBA" id="ARBA00022679"/>
    </source>
</evidence>
<gene>
    <name evidence="20" type="ORF">MLD63_08295</name>
</gene>
<evidence type="ECO:0000256" key="12">
    <source>
        <dbReference type="ARBA" id="ARBA00022695"/>
    </source>
</evidence>
<protein>
    <recommendedName>
        <fullName evidence="7 18">Phosphatidate cytidylyltransferase</fullName>
        <ecNumber evidence="6 18">2.7.7.41</ecNumber>
    </recommendedName>
</protein>
<evidence type="ECO:0000256" key="16">
    <source>
        <dbReference type="ARBA" id="ARBA00023209"/>
    </source>
</evidence>
<comment type="pathway">
    <text evidence="3 18">Phospholipid metabolism; CDP-diacylglycerol biosynthesis; CDP-diacylglycerol from sn-glycerol 3-phosphate: step 3/3.</text>
</comment>
<evidence type="ECO:0000256" key="2">
    <source>
        <dbReference type="ARBA" id="ARBA00004651"/>
    </source>
</evidence>
<dbReference type="PROSITE" id="PS01315">
    <property type="entry name" value="CDS"/>
    <property type="match status" value="1"/>
</dbReference>
<dbReference type="GO" id="GO:0016779">
    <property type="term" value="F:nucleotidyltransferase activity"/>
    <property type="evidence" value="ECO:0007669"/>
    <property type="project" value="UniProtKB-KW"/>
</dbReference>
<keyword evidence="21" id="KW-1185">Reference proteome</keyword>
<dbReference type="PANTHER" id="PTHR46382:SF1">
    <property type="entry name" value="PHOSPHATIDATE CYTIDYLYLTRANSFERASE"/>
    <property type="match status" value="1"/>
</dbReference>
<keyword evidence="17" id="KW-1208">Phospholipid metabolism</keyword>
<evidence type="ECO:0000313" key="21">
    <source>
        <dbReference type="Proteomes" id="UP001203945"/>
    </source>
</evidence>
<dbReference type="EMBL" id="JAKZEU010000002">
    <property type="protein sequence ID" value="MCQ0970421.1"/>
    <property type="molecule type" value="Genomic_DNA"/>
</dbReference>
<comment type="similarity">
    <text evidence="5 18">Belongs to the CDS family.</text>
</comment>
<evidence type="ECO:0000256" key="4">
    <source>
        <dbReference type="ARBA" id="ARBA00005189"/>
    </source>
</evidence>
<evidence type="ECO:0000256" key="17">
    <source>
        <dbReference type="ARBA" id="ARBA00023264"/>
    </source>
</evidence>
<evidence type="ECO:0000256" key="5">
    <source>
        <dbReference type="ARBA" id="ARBA00010185"/>
    </source>
</evidence>
<evidence type="ECO:0000256" key="13">
    <source>
        <dbReference type="ARBA" id="ARBA00022989"/>
    </source>
</evidence>
<feature type="transmembrane region" description="Helical" evidence="19">
    <location>
        <begin position="81"/>
        <end position="106"/>
    </location>
</feature>
<sequence length="276" mass="29108">MSAASASTGRWADLSRRVASAAVLLAIGVMLALSVGVSLRIGMSAIIALTFWELARLTGWRRPELHGDVFGRWRPATLAGLGGFCVFLALMWPNPFSVVALLIPILSGLPGAARGNRAVFAIFGIAILLVGFGLTGFREALGLPFILWLMGIVIVSDILGYFAGKLIGGPKFWPRLSPKKTWSGTVAGWIGASMVGAALWLTGHGDPTLVWLSPLVALAGQLGDIAESWLKRRVGVKDSSNLIPGHGGFMDRFDAVSGATLAVMAIGFITALPKVF</sequence>
<keyword evidence="16" id="KW-0594">Phospholipid biosynthesis</keyword>
<feature type="transmembrane region" description="Helical" evidence="19">
    <location>
        <begin position="184"/>
        <end position="203"/>
    </location>
</feature>
<keyword evidence="12 18" id="KW-0548">Nucleotidyltransferase</keyword>
<dbReference type="Proteomes" id="UP001203945">
    <property type="component" value="Unassembled WGS sequence"/>
</dbReference>
<proteinExistence type="inferred from homology"/>
<accession>A0ABT1MQE4</accession>
<keyword evidence="11 18" id="KW-0812">Transmembrane</keyword>
<reference evidence="20 21" key="1">
    <citation type="submission" date="2022-03" db="EMBL/GenBank/DDBJ databases">
        <authorList>
            <person name="He Y."/>
        </authorList>
    </citation>
    <scope>NUCLEOTIDE SEQUENCE [LARGE SCALE GENOMIC DNA]</scope>
    <source>
        <strain evidence="20 21">TK19116</strain>
    </source>
</reference>
<dbReference type="Pfam" id="PF01148">
    <property type="entry name" value="CTP_transf_1"/>
    <property type="match status" value="1"/>
</dbReference>
<keyword evidence="13 19" id="KW-1133">Transmembrane helix</keyword>
<evidence type="ECO:0000256" key="18">
    <source>
        <dbReference type="RuleBase" id="RU003938"/>
    </source>
</evidence>
<keyword evidence="14" id="KW-0443">Lipid metabolism</keyword>
<name>A0ABT1MQE4_9RHOB</name>
<dbReference type="EC" id="2.7.7.41" evidence="6 18"/>
<keyword evidence="9" id="KW-0444">Lipid biosynthesis</keyword>
<evidence type="ECO:0000256" key="7">
    <source>
        <dbReference type="ARBA" id="ARBA00019373"/>
    </source>
</evidence>
<feature type="transmembrane region" description="Helical" evidence="19">
    <location>
        <begin position="251"/>
        <end position="272"/>
    </location>
</feature>
<evidence type="ECO:0000256" key="6">
    <source>
        <dbReference type="ARBA" id="ARBA00012487"/>
    </source>
</evidence>
<comment type="subcellular location">
    <subcellularLocation>
        <location evidence="2">Cell membrane</location>
        <topology evidence="2">Multi-pass membrane protein</topology>
    </subcellularLocation>
</comment>
<evidence type="ECO:0000256" key="19">
    <source>
        <dbReference type="SAM" id="Phobius"/>
    </source>
</evidence>